<dbReference type="InterPro" id="IPR047951">
    <property type="entry name" value="Transpos_ISL3"/>
</dbReference>
<organism evidence="4 5">
    <name type="scientific">Niastella caeni</name>
    <dbReference type="NCBI Taxonomy" id="2569763"/>
    <lineage>
        <taxon>Bacteria</taxon>
        <taxon>Pseudomonadati</taxon>
        <taxon>Bacteroidota</taxon>
        <taxon>Chitinophagia</taxon>
        <taxon>Chitinophagales</taxon>
        <taxon>Chitinophagaceae</taxon>
        <taxon>Niastella</taxon>
    </lineage>
</organism>
<protein>
    <submittedName>
        <fullName evidence="4">ISL3 family transposase</fullName>
    </submittedName>
</protein>
<name>A0A4S8HHE8_9BACT</name>
<dbReference type="Pfam" id="PF13411">
    <property type="entry name" value="MerR_1"/>
    <property type="match status" value="1"/>
</dbReference>
<evidence type="ECO:0000259" key="3">
    <source>
        <dbReference type="Pfam" id="PF14690"/>
    </source>
</evidence>
<comment type="caution">
    <text evidence="4">The sequence shown here is derived from an EMBL/GenBank/DDBJ whole genome shotgun (WGS) entry which is preliminary data.</text>
</comment>
<dbReference type="InterPro" id="IPR000551">
    <property type="entry name" value="MerR-type_HTH_dom"/>
</dbReference>
<dbReference type="Proteomes" id="UP000306918">
    <property type="component" value="Unassembled WGS sequence"/>
</dbReference>
<dbReference type="InterPro" id="IPR002560">
    <property type="entry name" value="Transposase_DDE"/>
</dbReference>
<feature type="domain" description="Transposase IS204/IS1001/IS1096/IS1165 DDE" evidence="1">
    <location>
        <begin position="373"/>
        <end position="523"/>
    </location>
</feature>
<gene>
    <name evidence="4" type="ORF">FAM09_26590</name>
</gene>
<evidence type="ECO:0000313" key="5">
    <source>
        <dbReference type="Proteomes" id="UP000306918"/>
    </source>
</evidence>
<dbReference type="AlphaFoldDB" id="A0A4S8HHE8"/>
<dbReference type="RefSeq" id="WP_136580204.1">
    <property type="nucleotide sequence ID" value="NZ_STFF01000010.1"/>
</dbReference>
<dbReference type="Pfam" id="PF14690">
    <property type="entry name" value="Zn_ribbon_ISL3"/>
    <property type="match status" value="1"/>
</dbReference>
<keyword evidence="5" id="KW-1185">Reference proteome</keyword>
<dbReference type="Pfam" id="PF01610">
    <property type="entry name" value="DDE_Tnp_ISL3"/>
    <property type="match status" value="2"/>
</dbReference>
<feature type="domain" description="Transposase IS204/IS1001/IS1096/IS1165 DDE" evidence="1">
    <location>
        <begin position="156"/>
        <end position="255"/>
    </location>
</feature>
<feature type="domain" description="HTH merR-type" evidence="2">
    <location>
        <begin position="302"/>
        <end position="342"/>
    </location>
</feature>
<dbReference type="PANTHER" id="PTHR33498">
    <property type="entry name" value="TRANSPOSASE FOR INSERTION SEQUENCE ELEMENT IS1557"/>
    <property type="match status" value="1"/>
</dbReference>
<dbReference type="NCBIfam" id="NF033550">
    <property type="entry name" value="transpos_ISL3"/>
    <property type="match status" value="1"/>
</dbReference>
<dbReference type="InterPro" id="IPR029261">
    <property type="entry name" value="Transposase_Znf"/>
</dbReference>
<dbReference type="PANTHER" id="PTHR33498:SF1">
    <property type="entry name" value="TRANSPOSASE FOR INSERTION SEQUENCE ELEMENT IS1557"/>
    <property type="match status" value="1"/>
</dbReference>
<proteinExistence type="predicted"/>
<evidence type="ECO:0000313" key="4">
    <source>
        <dbReference type="EMBL" id="THU33014.1"/>
    </source>
</evidence>
<accession>A0A4S8HHE8</accession>
<evidence type="ECO:0000259" key="2">
    <source>
        <dbReference type="Pfam" id="PF13411"/>
    </source>
</evidence>
<feature type="domain" description="Transposase IS204/IS1001/IS1096/IS1165 zinc-finger" evidence="3">
    <location>
        <begin position="39"/>
        <end position="79"/>
    </location>
</feature>
<evidence type="ECO:0000259" key="1">
    <source>
        <dbReference type="Pfam" id="PF01610"/>
    </source>
</evidence>
<dbReference type="OrthoDB" id="1428197at2"/>
<sequence length="529" mass="60777">MPYDELMFGESEMFQVINAEKKDGKVLIYVNSKQPGSNCPECNDLSSRIHSYYTRKIMDLPMVGSQTWLILNARKFYCLNVSCVRKVFAERFPEHVVTRKTVTKRVNEKFLKIASLMGGNGGVRICQLMNLPTSSSTLIRLIHQQPLEQNTVPKVLGIDDWAFKKGSRYGTIIVDLEKRKIIDLLPDRETHSVEQWLKAHPGVEIVSRDRYGNFANGVKNASPHIKHVADRWHLLKNLGDAMQKALDRNVIILKAARQRKKTQAHSEIQPLSGVENENEIIDKGVIAKKFYLVKQMLLEGNSIKKIARDTGVTRITIRKWKSFDVLPPKRSPTMTNMHLYDELVREMLVENPTIETKAILKKIKEMGYNGSVTMCYENIRKLRERKTKNTEHQLSTVFWVPPKASNLFYLNRRGLSQSEKMFIDTLCAESKEIKRAAKLIRQFKSMLKKKDCSMLSVWINNAISSNVKEIKGFAKGLLSDFEAIENGVKLPWSNGPVEGMVNKLKIIKRQMYGRASFELLRKRLVNHQT</sequence>
<reference evidence="4 5" key="1">
    <citation type="submission" date="2019-04" db="EMBL/GenBank/DDBJ databases">
        <title>Niastella caeni sp. nov., isolated from activated sludge.</title>
        <authorList>
            <person name="Sheng M."/>
        </authorList>
    </citation>
    <scope>NUCLEOTIDE SEQUENCE [LARGE SCALE GENOMIC DNA]</scope>
    <source>
        <strain evidence="4 5">HX-2-15</strain>
    </source>
</reference>
<dbReference type="EMBL" id="STFF01000010">
    <property type="protein sequence ID" value="THU33014.1"/>
    <property type="molecule type" value="Genomic_DNA"/>
</dbReference>